<dbReference type="RefSeq" id="WP_145375614.1">
    <property type="nucleotide sequence ID" value="NZ_CP036276.1"/>
</dbReference>
<dbReference type="Proteomes" id="UP000319383">
    <property type="component" value="Chromosome"/>
</dbReference>
<name>A0A517ZM08_9PLAN</name>
<dbReference type="InterPro" id="IPR052715">
    <property type="entry name" value="RAYT_transposase"/>
</dbReference>
<dbReference type="AlphaFoldDB" id="A0A517ZM08"/>
<evidence type="ECO:0000313" key="3">
    <source>
        <dbReference type="Proteomes" id="UP000319383"/>
    </source>
</evidence>
<dbReference type="Pfam" id="PF01797">
    <property type="entry name" value="Y1_Tnp"/>
    <property type="match status" value="1"/>
</dbReference>
<dbReference type="PANTHER" id="PTHR36966:SF1">
    <property type="entry name" value="REP-ASSOCIATED TYROSINE TRANSPOSASE"/>
    <property type="match status" value="1"/>
</dbReference>
<dbReference type="GO" id="GO:0004803">
    <property type="term" value="F:transposase activity"/>
    <property type="evidence" value="ECO:0007669"/>
    <property type="project" value="InterPro"/>
</dbReference>
<dbReference type="InterPro" id="IPR002686">
    <property type="entry name" value="Transposase_17"/>
</dbReference>
<dbReference type="InterPro" id="IPR036515">
    <property type="entry name" value="Transposase_17_sf"/>
</dbReference>
<gene>
    <name evidence="2" type="ORF">Mal52_19820</name>
</gene>
<sequence length="170" mass="20228">MSNPRKVYDQELYAHFVTFSCYKRRQLLTLETPKRIVLGTLNNSLHVQQAKCIGFVIMPNHVHAIVWFPEPGQLSSFMQTWKRRSSEQISKWYQQEKIEYFKTIDGDPVWQPKYHSFEIYSDSKLEEKLNYMHENPVRAGLVGRAIDWRWSSARHYIEGRSVGVSIEWVF</sequence>
<evidence type="ECO:0000259" key="1">
    <source>
        <dbReference type="SMART" id="SM01321"/>
    </source>
</evidence>
<proteinExistence type="predicted"/>
<reference evidence="2 3" key="1">
    <citation type="submission" date="2019-02" db="EMBL/GenBank/DDBJ databases">
        <title>Deep-cultivation of Planctomycetes and their phenomic and genomic characterization uncovers novel biology.</title>
        <authorList>
            <person name="Wiegand S."/>
            <person name="Jogler M."/>
            <person name="Boedeker C."/>
            <person name="Pinto D."/>
            <person name="Vollmers J."/>
            <person name="Rivas-Marin E."/>
            <person name="Kohn T."/>
            <person name="Peeters S.H."/>
            <person name="Heuer A."/>
            <person name="Rast P."/>
            <person name="Oberbeckmann S."/>
            <person name="Bunk B."/>
            <person name="Jeske O."/>
            <person name="Meyerdierks A."/>
            <person name="Storesund J.E."/>
            <person name="Kallscheuer N."/>
            <person name="Luecker S."/>
            <person name="Lage O.M."/>
            <person name="Pohl T."/>
            <person name="Merkel B.J."/>
            <person name="Hornburger P."/>
            <person name="Mueller R.-W."/>
            <person name="Bruemmer F."/>
            <person name="Labrenz M."/>
            <person name="Spormann A.M."/>
            <person name="Op den Camp H."/>
            <person name="Overmann J."/>
            <person name="Amann R."/>
            <person name="Jetten M.S.M."/>
            <person name="Mascher T."/>
            <person name="Medema M.H."/>
            <person name="Devos D.P."/>
            <person name="Kaster A.-K."/>
            <person name="Ovreas L."/>
            <person name="Rohde M."/>
            <person name="Galperin M.Y."/>
            <person name="Jogler C."/>
        </authorList>
    </citation>
    <scope>NUCLEOTIDE SEQUENCE [LARGE SCALE GENOMIC DNA]</scope>
    <source>
        <strain evidence="2 3">Mal52</strain>
    </source>
</reference>
<dbReference type="Gene3D" id="3.30.70.1290">
    <property type="entry name" value="Transposase IS200-like"/>
    <property type="match status" value="1"/>
</dbReference>
<dbReference type="NCBIfam" id="NF047646">
    <property type="entry name" value="REP_Tyr_transpos"/>
    <property type="match status" value="1"/>
</dbReference>
<evidence type="ECO:0000313" key="2">
    <source>
        <dbReference type="EMBL" id="QDU43506.1"/>
    </source>
</evidence>
<organism evidence="2 3">
    <name type="scientific">Symmachiella dynata</name>
    <dbReference type="NCBI Taxonomy" id="2527995"/>
    <lineage>
        <taxon>Bacteria</taxon>
        <taxon>Pseudomonadati</taxon>
        <taxon>Planctomycetota</taxon>
        <taxon>Planctomycetia</taxon>
        <taxon>Planctomycetales</taxon>
        <taxon>Planctomycetaceae</taxon>
        <taxon>Symmachiella</taxon>
    </lineage>
</organism>
<accession>A0A517ZM08</accession>
<dbReference type="GO" id="GO:0043565">
    <property type="term" value="F:sequence-specific DNA binding"/>
    <property type="evidence" value="ECO:0007669"/>
    <property type="project" value="TreeGrafter"/>
</dbReference>
<dbReference type="EMBL" id="CP036276">
    <property type="protein sequence ID" value="QDU43506.1"/>
    <property type="molecule type" value="Genomic_DNA"/>
</dbReference>
<keyword evidence="3" id="KW-1185">Reference proteome</keyword>
<dbReference type="SMART" id="SM01321">
    <property type="entry name" value="Y1_Tnp"/>
    <property type="match status" value="1"/>
</dbReference>
<dbReference type="GO" id="GO:0006313">
    <property type="term" value="P:DNA transposition"/>
    <property type="evidence" value="ECO:0007669"/>
    <property type="project" value="InterPro"/>
</dbReference>
<dbReference type="SUPFAM" id="SSF143422">
    <property type="entry name" value="Transposase IS200-like"/>
    <property type="match status" value="1"/>
</dbReference>
<dbReference type="PANTHER" id="PTHR36966">
    <property type="entry name" value="REP-ASSOCIATED TYROSINE TRANSPOSASE"/>
    <property type="match status" value="1"/>
</dbReference>
<protein>
    <submittedName>
        <fullName evidence="2">Transposase IS200 like protein</fullName>
    </submittedName>
</protein>
<feature type="domain" description="Transposase IS200-like" evidence="1">
    <location>
        <begin position="10"/>
        <end position="135"/>
    </location>
</feature>
<dbReference type="KEGG" id="sdyn:Mal52_19820"/>